<dbReference type="InterPro" id="IPR001611">
    <property type="entry name" value="Leu-rich_rpt"/>
</dbReference>
<dbReference type="PANTHER" id="PTHR24369">
    <property type="entry name" value="ANTIGEN BSP, PUTATIVE-RELATED"/>
    <property type="match status" value="1"/>
</dbReference>
<evidence type="ECO:0000256" key="3">
    <source>
        <dbReference type="ARBA" id="ARBA00022737"/>
    </source>
</evidence>
<sequence>MCVRHIYLILLFYNIGKTDSRLNEIKCPNYCKCDVFESMRRATCQNKMLYSIEVDIPPQAEIIDLSHNQISELGGNIFLEIGLTNLKLLNLSHNKIGQIHLSGFEGLGNLRTLDLSYNVLHYFNDRWLAALASIQELYLRGNNLKSINQEPRLNLQRLRILDLSKCAIESLHPDVLQYVPNVQVLDISENFLIHLTTDVIQPISHLNTLRTKRNPFRCKDLEFARLRNYTSKHQIAYDDPCRRIGRRREMERFQRMMALEPQVAEKNVWLYEEDDEPVERNNHTEVIILCNETRKLFEGNFFEEFVIEVVTLSPLLSLLVVLIFGITLGIALGCICQVGGSQSSKNMTTDKEESSDDDISLPNGYVPSVSWSYRRQSNLDTLKSRQTDSEILCAMLPDGRFSRQHSTTDTCKSTTKSTASRKLWREDRPTPDRTLEVVPYTSNHLDSKPLSNITEVSSFGSTRTTVVSDLEAAPPGEDEPDGGTKSPRKVSKSYSFTSSYSGSIVEVVPFAHIRHGSTNTRSSMQPSICGSTSAEPDAPIYDQVHSSTTCGLSRQSSSRSSRLDVVPYGLQHPDNRFLRQISNASTFKPLSRSCSARKASETSDTSNLLANEFCIYDSTPVLVRKDLGDI</sequence>
<dbReference type="SUPFAM" id="SSF52058">
    <property type="entry name" value="L domain-like"/>
    <property type="match status" value="1"/>
</dbReference>
<gene>
    <name evidence="6" type="ORF">ACAOBT_LOCUS15648</name>
</gene>
<dbReference type="EMBL" id="CAKOFQ010006942">
    <property type="protein sequence ID" value="CAH1983616.1"/>
    <property type="molecule type" value="Genomic_DNA"/>
</dbReference>
<dbReference type="PANTHER" id="PTHR24369:SF210">
    <property type="entry name" value="CHAOPTIN-RELATED"/>
    <property type="match status" value="1"/>
</dbReference>
<evidence type="ECO:0000313" key="7">
    <source>
        <dbReference type="Proteomes" id="UP001152888"/>
    </source>
</evidence>
<comment type="caution">
    <text evidence="6">The sequence shown here is derived from an EMBL/GenBank/DDBJ whole genome shotgun (WGS) entry which is preliminary data.</text>
</comment>
<name>A0A9P0L3U9_ACAOB</name>
<feature type="region of interest" description="Disordered" evidence="4">
    <location>
        <begin position="470"/>
        <end position="494"/>
    </location>
</feature>
<evidence type="ECO:0000256" key="5">
    <source>
        <dbReference type="SAM" id="SignalP"/>
    </source>
</evidence>
<organism evidence="6 7">
    <name type="scientific">Acanthoscelides obtectus</name>
    <name type="common">Bean weevil</name>
    <name type="synonym">Bruchus obtectus</name>
    <dbReference type="NCBI Taxonomy" id="200917"/>
    <lineage>
        <taxon>Eukaryota</taxon>
        <taxon>Metazoa</taxon>
        <taxon>Ecdysozoa</taxon>
        <taxon>Arthropoda</taxon>
        <taxon>Hexapoda</taxon>
        <taxon>Insecta</taxon>
        <taxon>Pterygota</taxon>
        <taxon>Neoptera</taxon>
        <taxon>Endopterygota</taxon>
        <taxon>Coleoptera</taxon>
        <taxon>Polyphaga</taxon>
        <taxon>Cucujiformia</taxon>
        <taxon>Chrysomeloidea</taxon>
        <taxon>Chrysomelidae</taxon>
        <taxon>Bruchinae</taxon>
        <taxon>Bruchini</taxon>
        <taxon>Acanthoscelides</taxon>
    </lineage>
</organism>
<dbReference type="InterPro" id="IPR050541">
    <property type="entry name" value="LRR_TM_domain-containing"/>
</dbReference>
<feature type="chain" id="PRO_5040293599" evidence="5">
    <location>
        <begin position="21"/>
        <end position="630"/>
    </location>
</feature>
<dbReference type="InterPro" id="IPR032675">
    <property type="entry name" value="LRR_dom_sf"/>
</dbReference>
<accession>A0A9P0L3U9</accession>
<dbReference type="AlphaFoldDB" id="A0A9P0L3U9"/>
<feature type="signal peptide" evidence="5">
    <location>
        <begin position="1"/>
        <end position="20"/>
    </location>
</feature>
<dbReference type="GO" id="GO:0005886">
    <property type="term" value="C:plasma membrane"/>
    <property type="evidence" value="ECO:0007669"/>
    <property type="project" value="TreeGrafter"/>
</dbReference>
<evidence type="ECO:0000256" key="4">
    <source>
        <dbReference type="SAM" id="MobiDB-lite"/>
    </source>
</evidence>
<reference evidence="6" key="1">
    <citation type="submission" date="2022-03" db="EMBL/GenBank/DDBJ databases">
        <authorList>
            <person name="Sayadi A."/>
        </authorList>
    </citation>
    <scope>NUCLEOTIDE SEQUENCE</scope>
</reference>
<dbReference type="Gene3D" id="3.80.10.10">
    <property type="entry name" value="Ribonuclease Inhibitor"/>
    <property type="match status" value="1"/>
</dbReference>
<evidence type="ECO:0000256" key="2">
    <source>
        <dbReference type="ARBA" id="ARBA00022729"/>
    </source>
</evidence>
<evidence type="ECO:0000256" key="1">
    <source>
        <dbReference type="ARBA" id="ARBA00022614"/>
    </source>
</evidence>
<dbReference type="Proteomes" id="UP001152888">
    <property type="component" value="Unassembled WGS sequence"/>
</dbReference>
<proteinExistence type="predicted"/>
<keyword evidence="1" id="KW-0433">Leucine-rich repeat</keyword>
<dbReference type="Pfam" id="PF13855">
    <property type="entry name" value="LRR_8"/>
    <property type="match status" value="2"/>
</dbReference>
<keyword evidence="7" id="KW-1185">Reference proteome</keyword>
<keyword evidence="2 5" id="KW-0732">Signal</keyword>
<dbReference type="SMART" id="SM00369">
    <property type="entry name" value="LRR_TYP"/>
    <property type="match status" value="6"/>
</dbReference>
<dbReference type="PROSITE" id="PS51450">
    <property type="entry name" value="LRR"/>
    <property type="match status" value="3"/>
</dbReference>
<dbReference type="InterPro" id="IPR003591">
    <property type="entry name" value="Leu-rich_rpt_typical-subtyp"/>
</dbReference>
<evidence type="ECO:0000313" key="6">
    <source>
        <dbReference type="EMBL" id="CAH1983616.1"/>
    </source>
</evidence>
<protein>
    <submittedName>
        <fullName evidence="6">Uncharacterized protein</fullName>
    </submittedName>
</protein>
<dbReference type="OrthoDB" id="4691307at2759"/>
<keyword evidence="3" id="KW-0677">Repeat</keyword>